<dbReference type="EMBL" id="ABXJ01000123">
    <property type="protein sequence ID" value="EEA89765.1"/>
    <property type="molecule type" value="Genomic_DNA"/>
</dbReference>
<gene>
    <name evidence="3" type="ORF">COLSTE_02042</name>
</gene>
<dbReference type="GeneID" id="98002437"/>
<dbReference type="InterPro" id="IPR046348">
    <property type="entry name" value="SIS_dom_sf"/>
</dbReference>
<dbReference type="InterPro" id="IPR035466">
    <property type="entry name" value="GlmS/AgaS_SIS"/>
</dbReference>
<dbReference type="GO" id="GO:0006487">
    <property type="term" value="P:protein N-linked glycosylation"/>
    <property type="evidence" value="ECO:0007669"/>
    <property type="project" value="TreeGrafter"/>
</dbReference>
<keyword evidence="1" id="KW-0677">Repeat</keyword>
<comment type="caution">
    <text evidence="3">The sequence shown here is derived from an EMBL/GenBank/DDBJ whole genome shotgun (WGS) entry which is preliminary data.</text>
</comment>
<dbReference type="Proteomes" id="UP000003560">
    <property type="component" value="Unassembled WGS sequence"/>
</dbReference>
<dbReference type="PANTHER" id="PTHR10937:SF17">
    <property type="entry name" value="GLUCOSAMINE-FRUCTOSE-6-PHOSPHATE AMINOTRANSFERASE"/>
    <property type="match status" value="1"/>
</dbReference>
<proteinExistence type="predicted"/>
<dbReference type="GO" id="GO:0006002">
    <property type="term" value="P:fructose 6-phosphate metabolic process"/>
    <property type="evidence" value="ECO:0007669"/>
    <property type="project" value="TreeGrafter"/>
</dbReference>
<evidence type="ECO:0000256" key="1">
    <source>
        <dbReference type="ARBA" id="ARBA00022737"/>
    </source>
</evidence>
<evidence type="ECO:0000313" key="3">
    <source>
        <dbReference type="EMBL" id="EEA89765.1"/>
    </source>
</evidence>
<dbReference type="SUPFAM" id="SSF53697">
    <property type="entry name" value="SIS domain"/>
    <property type="match status" value="1"/>
</dbReference>
<organism evidence="3 4">
    <name type="scientific">Collinsella stercoris DSM 13279</name>
    <dbReference type="NCBI Taxonomy" id="445975"/>
    <lineage>
        <taxon>Bacteria</taxon>
        <taxon>Bacillati</taxon>
        <taxon>Actinomycetota</taxon>
        <taxon>Coriobacteriia</taxon>
        <taxon>Coriobacteriales</taxon>
        <taxon>Coriobacteriaceae</taxon>
        <taxon>Collinsella</taxon>
    </lineage>
</organism>
<dbReference type="Pfam" id="PF01380">
    <property type="entry name" value="SIS"/>
    <property type="match status" value="1"/>
</dbReference>
<reference evidence="3 4" key="1">
    <citation type="submission" date="2008-10" db="EMBL/GenBank/DDBJ databases">
        <title>Draft genome sequence of Collinsella stercoris (DSM 13279).</title>
        <authorList>
            <person name="Sudarsanam P."/>
            <person name="Ley R."/>
            <person name="Guruge J."/>
            <person name="Turnbaugh P.J."/>
            <person name="Mahowald M."/>
            <person name="Liep D."/>
            <person name="Gordon J."/>
        </authorList>
    </citation>
    <scope>NUCLEOTIDE SEQUENCE [LARGE SCALE GENOMIC DNA]</scope>
    <source>
        <strain evidence="3 4">DSM 13279</strain>
    </source>
</reference>
<dbReference type="PANTHER" id="PTHR10937">
    <property type="entry name" value="GLUCOSAMINE--FRUCTOSE-6-PHOSPHATE AMINOTRANSFERASE, ISOMERIZING"/>
    <property type="match status" value="1"/>
</dbReference>
<dbReference type="Gene3D" id="3.40.50.10490">
    <property type="entry name" value="Glucose-6-phosphate isomerase like protein, domain 1"/>
    <property type="match status" value="2"/>
</dbReference>
<name>B6GD64_9ACTN</name>
<feature type="domain" description="SIS" evidence="2">
    <location>
        <begin position="33"/>
        <end position="174"/>
    </location>
</feature>
<dbReference type="RefSeq" id="WP_006721671.1">
    <property type="nucleotide sequence ID" value="NZ_CP085935.1"/>
</dbReference>
<dbReference type="STRING" id="445975.COLSTE_02042"/>
<dbReference type="GO" id="GO:0004360">
    <property type="term" value="F:glutamine-fructose-6-phosphate transaminase (isomerizing) activity"/>
    <property type="evidence" value="ECO:0007669"/>
    <property type="project" value="TreeGrafter"/>
</dbReference>
<evidence type="ECO:0000259" key="2">
    <source>
        <dbReference type="PROSITE" id="PS51464"/>
    </source>
</evidence>
<sequence>MATNDWDMYDYILESKDAVRNIVEHQDEIFGEALDYLEGKNIDRIYIAGSGTSYHSAFAARKLIEDKLGIEVTAVYPMEFVDNTRVFTKNALVVGISHAGRSTSTIKALDRARELGLATIAMTAERDRPLNDHADVTTYIEIGDEFAGPKTKGFIGSIATLDVLGLMLAVRRGAITEEEKGELERKMLATTDNIPAIADAAWAWYRENAEDLKRSRRLVVLGCEGNMGAMLEGTLKIWEAVRYAVAGYELEEFMHGGYHSIDDKTYMLNLGNPGKHFERMLRMRDYFVKERGAHCFVITSEDKGHRDVDFVFPFQNEPYFSSMEYVVPLQVIARKLSLDLGIDCNIASDPDFHKKMGSYTY</sequence>
<dbReference type="GO" id="GO:0006047">
    <property type="term" value="P:UDP-N-acetylglucosamine metabolic process"/>
    <property type="evidence" value="ECO:0007669"/>
    <property type="project" value="TreeGrafter"/>
</dbReference>
<reference evidence="3 4" key="2">
    <citation type="submission" date="2008-10" db="EMBL/GenBank/DDBJ databases">
        <authorList>
            <person name="Fulton L."/>
            <person name="Clifton S."/>
            <person name="Fulton B."/>
            <person name="Xu J."/>
            <person name="Minx P."/>
            <person name="Pepin K.H."/>
            <person name="Johnson M."/>
            <person name="Thiruvilangam P."/>
            <person name="Bhonagiri V."/>
            <person name="Nash W.E."/>
            <person name="Mardis E.R."/>
            <person name="Wilson R.K."/>
        </authorList>
    </citation>
    <scope>NUCLEOTIDE SEQUENCE [LARGE SCALE GENOMIC DNA]</scope>
    <source>
        <strain evidence="3 4">DSM 13279</strain>
    </source>
</reference>
<protein>
    <submittedName>
        <fullName evidence="3">SIS domain protein</fullName>
    </submittedName>
</protein>
<dbReference type="GO" id="GO:0097367">
    <property type="term" value="F:carbohydrate derivative binding"/>
    <property type="evidence" value="ECO:0007669"/>
    <property type="project" value="InterPro"/>
</dbReference>
<dbReference type="PROSITE" id="PS51464">
    <property type="entry name" value="SIS"/>
    <property type="match status" value="1"/>
</dbReference>
<dbReference type="eggNOG" id="COG0449">
    <property type="taxonomic scope" value="Bacteria"/>
</dbReference>
<evidence type="ECO:0000313" key="4">
    <source>
        <dbReference type="Proteomes" id="UP000003560"/>
    </source>
</evidence>
<accession>B6GD64</accession>
<dbReference type="InterPro" id="IPR001347">
    <property type="entry name" value="SIS_dom"/>
</dbReference>
<dbReference type="HOGENOM" id="CLU_012520_1_0_11"/>
<keyword evidence="4" id="KW-1185">Reference proteome</keyword>
<dbReference type="CDD" id="cd05008">
    <property type="entry name" value="SIS_GlmS_GlmD_1"/>
    <property type="match status" value="1"/>
</dbReference>
<dbReference type="AlphaFoldDB" id="B6GD64"/>
<dbReference type="OrthoDB" id="9779207at2"/>